<name>A0A2V1J1R0_9BACT</name>
<evidence type="ECO:0000313" key="2">
    <source>
        <dbReference type="Proteomes" id="UP000244925"/>
    </source>
</evidence>
<dbReference type="GeneID" id="93425540"/>
<gene>
    <name evidence="1" type="ORF">C5O25_03685</name>
</gene>
<dbReference type="Proteomes" id="UP000244925">
    <property type="component" value="Unassembled WGS sequence"/>
</dbReference>
<keyword evidence="2" id="KW-1185">Reference proteome</keyword>
<proteinExistence type="predicted"/>
<evidence type="ECO:0000313" key="1">
    <source>
        <dbReference type="EMBL" id="PWB08637.1"/>
    </source>
</evidence>
<sequence>MEKLMQYVWQHRLWRQNDMRTVDGRRLQVIDPGRLNNDAGPDFFNAKISIDGRIWAGNVEIHFRASDWHRHGHSSDRAYDSVVLHVVDRDDAVIRRSDGQIIPQMRMPCSPDLHLKYGALVGAADRDIPCAGAIKDMPSVYITDWMSTLGFERLYAKAERLEEMRRRFGGDWEQAVYISVARCLGFSVNSEPFERLAMSMPLMFIGKHADSQLAVEALLFGQSGLLDRYAGSDPYAARLSREYAFLSHKFGLRAPEALGWKMARMRPPNLPYRRIAVLASLIRSGFRMTSRLLAVRTIDDAMALFSPAMDGYWSTRYTFGPEGNRTLKAMSRESVTIMTINCVAPLMMAYGTVHGDTHLTDRASALLHSLAPENNRIVSMFGEAGIKVPDAFTSQALVELRRNYCEKRKCLYCRIGHRMLADSARRRE</sequence>
<organism evidence="1 2">
    <name type="scientific">Paramuribaculum intestinale</name>
    <dbReference type="NCBI Taxonomy" id="2094151"/>
    <lineage>
        <taxon>Bacteria</taxon>
        <taxon>Pseudomonadati</taxon>
        <taxon>Bacteroidota</taxon>
        <taxon>Bacteroidia</taxon>
        <taxon>Bacteroidales</taxon>
        <taxon>Muribaculaceae</taxon>
        <taxon>Paramuribaculum</taxon>
    </lineage>
</organism>
<dbReference type="AlphaFoldDB" id="A0A2V1J1R0"/>
<dbReference type="EMBL" id="PUBV01000005">
    <property type="protein sequence ID" value="PWB08637.1"/>
    <property type="molecule type" value="Genomic_DNA"/>
</dbReference>
<dbReference type="Pfam" id="PF11013">
    <property type="entry name" value="DUF2851"/>
    <property type="match status" value="1"/>
</dbReference>
<dbReference type="RefSeq" id="WP_107035383.1">
    <property type="nucleotide sequence ID" value="NZ_CAONGC010000012.1"/>
</dbReference>
<protein>
    <submittedName>
        <fullName evidence="1">DUF2851 domain-containing protein</fullName>
    </submittedName>
</protein>
<accession>A0A2V1J1R0</accession>
<dbReference type="InterPro" id="IPR021272">
    <property type="entry name" value="DUF2851"/>
</dbReference>
<reference evidence="2" key="1">
    <citation type="submission" date="2018-02" db="EMBL/GenBank/DDBJ databases">
        <authorList>
            <person name="Clavel T."/>
            <person name="Strowig T."/>
        </authorList>
    </citation>
    <scope>NUCLEOTIDE SEQUENCE [LARGE SCALE GENOMIC DNA]</scope>
    <source>
        <strain evidence="2">DSM 100764</strain>
    </source>
</reference>
<comment type="caution">
    <text evidence="1">The sequence shown here is derived from an EMBL/GenBank/DDBJ whole genome shotgun (WGS) entry which is preliminary data.</text>
</comment>